<organism evidence="5 6">
    <name type="scientific">Trinickia symbiotica</name>
    <dbReference type="NCBI Taxonomy" id="863227"/>
    <lineage>
        <taxon>Bacteria</taxon>
        <taxon>Pseudomonadati</taxon>
        <taxon>Pseudomonadota</taxon>
        <taxon>Betaproteobacteria</taxon>
        <taxon>Burkholderiales</taxon>
        <taxon>Burkholderiaceae</taxon>
        <taxon>Trinickia</taxon>
    </lineage>
</organism>
<dbReference type="Pfam" id="PF00702">
    <property type="entry name" value="Hydrolase"/>
    <property type="match status" value="1"/>
</dbReference>
<dbReference type="AlphaFoldDB" id="A0A2T3XPW0"/>
<dbReference type="GO" id="GO:0016787">
    <property type="term" value="F:hydrolase activity"/>
    <property type="evidence" value="ECO:0007669"/>
    <property type="project" value="UniProtKB-KW"/>
</dbReference>
<evidence type="ECO:0000256" key="4">
    <source>
        <dbReference type="ARBA" id="ARBA00022842"/>
    </source>
</evidence>
<dbReference type="SFLD" id="SFLDS00003">
    <property type="entry name" value="Haloacid_Dehalogenase"/>
    <property type="match status" value="1"/>
</dbReference>
<evidence type="ECO:0000313" key="5">
    <source>
        <dbReference type="EMBL" id="PTB18560.1"/>
    </source>
</evidence>
<dbReference type="InterPro" id="IPR023198">
    <property type="entry name" value="PGP-like_dom2"/>
</dbReference>
<dbReference type="NCBIfam" id="TIGR01509">
    <property type="entry name" value="HAD-SF-IA-v3"/>
    <property type="match status" value="1"/>
</dbReference>
<dbReference type="SFLD" id="SFLDG01129">
    <property type="entry name" value="C1.5:_HAD__Beta-PGM__Phosphata"/>
    <property type="match status" value="1"/>
</dbReference>
<accession>A0A2T3XPW0</accession>
<name>A0A2T3XPW0_9BURK</name>
<comment type="cofactor">
    <cofactor evidence="1">
        <name>Mg(2+)</name>
        <dbReference type="ChEBI" id="CHEBI:18420"/>
    </cofactor>
</comment>
<evidence type="ECO:0000256" key="3">
    <source>
        <dbReference type="ARBA" id="ARBA00022723"/>
    </source>
</evidence>
<keyword evidence="4" id="KW-0460">Magnesium</keyword>
<dbReference type="EMBL" id="PYUC01000011">
    <property type="protein sequence ID" value="PTB18560.1"/>
    <property type="molecule type" value="Genomic_DNA"/>
</dbReference>
<dbReference type="SUPFAM" id="SSF56784">
    <property type="entry name" value="HAD-like"/>
    <property type="match status" value="1"/>
</dbReference>
<dbReference type="InterPro" id="IPR006439">
    <property type="entry name" value="HAD-SF_hydro_IA"/>
</dbReference>
<comment type="caution">
    <text evidence="5">The sequence shown here is derived from an EMBL/GenBank/DDBJ whole genome shotgun (WGS) entry which is preliminary data.</text>
</comment>
<dbReference type="InterPro" id="IPR036412">
    <property type="entry name" value="HAD-like_sf"/>
</dbReference>
<evidence type="ECO:0000313" key="6">
    <source>
        <dbReference type="Proteomes" id="UP000240638"/>
    </source>
</evidence>
<dbReference type="Gene3D" id="1.10.150.240">
    <property type="entry name" value="Putative phosphatase, domain 2"/>
    <property type="match status" value="1"/>
</dbReference>
<evidence type="ECO:0000256" key="1">
    <source>
        <dbReference type="ARBA" id="ARBA00001946"/>
    </source>
</evidence>
<sequence>MTREASEDVSREPRLLICDCDGVLIDSEAVAASMLVRELSARWPDSDIEPVVLPLLGLRIERVLEESAAALGKTLAAADIDAIRGSVEAAARKAPVVDGVEAALSQIELTKACASNSYTGYVEAVLARTGLGRFFGKRLFCADRVARPKPAPDVYVAAADTLGVAREACLVVEDSVAGVAAATAAGMPVLGFVGGGHATRAQIEALITAGAKHVFDDMRELPALVDRWIEARLESARLATNIKGDESWQA</sequence>
<dbReference type="Proteomes" id="UP000240638">
    <property type="component" value="Unassembled WGS sequence"/>
</dbReference>
<dbReference type="PANTHER" id="PTHR46193:SF10">
    <property type="entry name" value="6-PHOSPHOGLUCONATE PHOSPHATASE"/>
    <property type="match status" value="1"/>
</dbReference>
<gene>
    <name evidence="5" type="ORF">C9I57_21250</name>
</gene>
<proteinExistence type="inferred from homology"/>
<reference evidence="5 6" key="1">
    <citation type="submission" date="2018-03" db="EMBL/GenBank/DDBJ databases">
        <title>Whole genome analyses suggest that Burkholderia sensu lato contains two further novel genera in the rhizoxinica-symbiotica group Mycetohabitans gen. nov., and Trinickia gen. nov.: implications for the evolution of diazotrophy and nodulation in the Burkholderiaceae.</title>
        <authorList>
            <person name="Estrada De Los Santos P."/>
            <person name="Palmer M."/>
            <person name="Chavez-Ramirez B."/>
            <person name="Steenkamp E.T."/>
            <person name="Hirsch A.M."/>
            <person name="Manyaka P."/>
            <person name="Maluk M."/>
            <person name="Lafos M."/>
            <person name="Crook M."/>
            <person name="Gross E."/>
            <person name="Simon M.F."/>
            <person name="Bueno Dos Reis Junior F."/>
            <person name="Poole P.S."/>
            <person name="Venter S.N."/>
            <person name="James E.K."/>
        </authorList>
    </citation>
    <scope>NUCLEOTIDE SEQUENCE [LARGE SCALE GENOMIC DNA]</scope>
    <source>
        <strain evidence="5 6">JPY-366</strain>
    </source>
</reference>
<comment type="similarity">
    <text evidence="2">Belongs to the HAD-like hydrolase superfamily. CbbY/CbbZ/Gph/YieH family.</text>
</comment>
<dbReference type="PANTHER" id="PTHR46193">
    <property type="entry name" value="6-PHOSPHOGLUCONATE PHOSPHATASE"/>
    <property type="match status" value="1"/>
</dbReference>
<keyword evidence="3" id="KW-0479">Metal-binding</keyword>
<keyword evidence="5" id="KW-0378">Hydrolase</keyword>
<protein>
    <submittedName>
        <fullName evidence="5">HAD family hydrolase</fullName>
    </submittedName>
</protein>
<dbReference type="InterPro" id="IPR051600">
    <property type="entry name" value="Beta-PGM-like"/>
</dbReference>
<dbReference type="RefSeq" id="WP_107152618.1">
    <property type="nucleotide sequence ID" value="NZ_PYUC01000011.1"/>
</dbReference>
<dbReference type="InterPro" id="IPR023214">
    <property type="entry name" value="HAD_sf"/>
</dbReference>
<dbReference type="Gene3D" id="3.40.50.1000">
    <property type="entry name" value="HAD superfamily/HAD-like"/>
    <property type="match status" value="1"/>
</dbReference>
<evidence type="ECO:0000256" key="2">
    <source>
        <dbReference type="ARBA" id="ARBA00006171"/>
    </source>
</evidence>
<dbReference type="GO" id="GO:0046872">
    <property type="term" value="F:metal ion binding"/>
    <property type="evidence" value="ECO:0007669"/>
    <property type="project" value="UniProtKB-KW"/>
</dbReference>